<accession>A0A328HBE7</accession>
<comment type="caution">
    <text evidence="1">The sequence shown here is derived from an EMBL/GenBank/DDBJ whole genome shotgun (WGS) entry which is preliminary data.</text>
</comment>
<dbReference type="Proteomes" id="UP000249166">
    <property type="component" value="Unassembled WGS sequence"/>
</dbReference>
<protein>
    <submittedName>
        <fullName evidence="1">Uncharacterized protein</fullName>
    </submittedName>
</protein>
<dbReference type="EMBL" id="QLNP01000098">
    <property type="protein sequence ID" value="RAM35848.1"/>
    <property type="molecule type" value="Genomic_DNA"/>
</dbReference>
<proteinExistence type="predicted"/>
<gene>
    <name evidence="1" type="ORF">DBZ45_16870</name>
</gene>
<evidence type="ECO:0000313" key="2">
    <source>
        <dbReference type="Proteomes" id="UP000249166"/>
    </source>
</evidence>
<dbReference type="AlphaFoldDB" id="A0A328HBE7"/>
<organism evidence="1 2">
    <name type="scientific">Arthrobacter globiformis</name>
    <dbReference type="NCBI Taxonomy" id="1665"/>
    <lineage>
        <taxon>Bacteria</taxon>
        <taxon>Bacillati</taxon>
        <taxon>Actinomycetota</taxon>
        <taxon>Actinomycetes</taxon>
        <taxon>Micrococcales</taxon>
        <taxon>Micrococcaceae</taxon>
        <taxon>Arthrobacter</taxon>
    </lineage>
</organism>
<reference evidence="1 2" key="1">
    <citation type="submission" date="2018-04" db="EMBL/GenBank/DDBJ databases">
        <title>Bacteria isolated from cave deposits of Manipur.</title>
        <authorList>
            <person name="Sahoo D."/>
            <person name="Sarangthem I."/>
            <person name="Nandeibam J."/>
        </authorList>
    </citation>
    <scope>NUCLEOTIDE SEQUENCE [LARGE SCALE GENOMIC DNA]</scope>
    <source>
        <strain evidence="2">mrc11</strain>
    </source>
</reference>
<name>A0A328HBE7_ARTGO</name>
<sequence>MVGLLLTGCSAPSELKALDRPATADDRLPDGVQVSDVDNPENVRLLVVDDGVKYFAVTKKESHAACLIVVPTATPPMWGSSCSSPVSDGEIVKVDVRGAGSTMLVTDGYDTNQLQSEGWKKVHDNLLVARG</sequence>
<evidence type="ECO:0000313" key="1">
    <source>
        <dbReference type="EMBL" id="RAM35848.1"/>
    </source>
</evidence>